<organism evidence="6 7">
    <name type="scientific">Mycolicibacterium fluoranthenivorans</name>
    <dbReference type="NCBI Taxonomy" id="258505"/>
    <lineage>
        <taxon>Bacteria</taxon>
        <taxon>Bacillati</taxon>
        <taxon>Actinomycetota</taxon>
        <taxon>Actinomycetes</taxon>
        <taxon>Mycobacteriales</taxon>
        <taxon>Mycobacteriaceae</taxon>
        <taxon>Mycolicibacterium</taxon>
    </lineage>
</organism>
<dbReference type="InterPro" id="IPR050765">
    <property type="entry name" value="Riboflavin_Biosynth_HTPR"/>
</dbReference>
<evidence type="ECO:0000259" key="5">
    <source>
        <dbReference type="Pfam" id="PF01872"/>
    </source>
</evidence>
<accession>A0A1G4W1Y4</accession>
<dbReference type="Proteomes" id="UP000199707">
    <property type="component" value="Unassembled WGS sequence"/>
</dbReference>
<dbReference type="GO" id="GO:0009231">
    <property type="term" value="P:riboflavin biosynthetic process"/>
    <property type="evidence" value="ECO:0007669"/>
    <property type="project" value="InterPro"/>
</dbReference>
<dbReference type="InterPro" id="IPR002734">
    <property type="entry name" value="RibDG_C"/>
</dbReference>
<dbReference type="InterPro" id="IPR024072">
    <property type="entry name" value="DHFR-like_dom_sf"/>
</dbReference>
<evidence type="ECO:0000313" key="6">
    <source>
        <dbReference type="EMBL" id="SCX15407.1"/>
    </source>
</evidence>
<reference evidence="7" key="1">
    <citation type="submission" date="2016-10" db="EMBL/GenBank/DDBJ databases">
        <authorList>
            <person name="Varghese N."/>
            <person name="Submissions S."/>
        </authorList>
    </citation>
    <scope>NUCLEOTIDE SEQUENCE [LARGE SCALE GENOMIC DNA]</scope>
    <source>
        <strain evidence="7">UNC267MFSha1.1M11</strain>
    </source>
</reference>
<dbReference type="GO" id="GO:0008703">
    <property type="term" value="F:5-amino-6-(5-phosphoribosylamino)uracil reductase activity"/>
    <property type="evidence" value="ECO:0007669"/>
    <property type="project" value="InterPro"/>
</dbReference>
<dbReference type="Gene3D" id="3.40.430.10">
    <property type="entry name" value="Dihydrofolate Reductase, subunit A"/>
    <property type="match status" value="1"/>
</dbReference>
<feature type="domain" description="Bacterial bifunctional deaminase-reductase C-terminal" evidence="5">
    <location>
        <begin position="41"/>
        <end position="252"/>
    </location>
</feature>
<dbReference type="PANTHER" id="PTHR38011">
    <property type="entry name" value="DIHYDROFOLATE REDUCTASE FAMILY PROTEIN (AFU_ORTHOLOGUE AFUA_8G06820)"/>
    <property type="match status" value="1"/>
</dbReference>
<dbReference type="Pfam" id="PF01872">
    <property type="entry name" value="RibD_C"/>
    <property type="match status" value="1"/>
</dbReference>
<evidence type="ECO:0000256" key="4">
    <source>
        <dbReference type="SAM" id="MobiDB-lite"/>
    </source>
</evidence>
<dbReference type="NCBIfam" id="NF010663">
    <property type="entry name" value="PRK14059.1-1"/>
    <property type="match status" value="1"/>
</dbReference>
<dbReference type="EMBL" id="FMUB01000004">
    <property type="protein sequence ID" value="SCX15407.1"/>
    <property type="molecule type" value="Genomic_DNA"/>
</dbReference>
<evidence type="ECO:0000313" key="7">
    <source>
        <dbReference type="Proteomes" id="UP000199707"/>
    </source>
</evidence>
<evidence type="ECO:0000256" key="3">
    <source>
        <dbReference type="ARBA" id="ARBA00023002"/>
    </source>
</evidence>
<evidence type="ECO:0000256" key="2">
    <source>
        <dbReference type="ARBA" id="ARBA00022857"/>
    </source>
</evidence>
<keyword evidence="3" id="KW-0560">Oxidoreductase</keyword>
<dbReference type="NCBIfam" id="NF010664">
    <property type="entry name" value="PRK14059.1-2"/>
    <property type="match status" value="1"/>
</dbReference>
<proteinExistence type="predicted"/>
<sequence length="265" mass="27617">MIPMSDAAAGTELTTLQPADGATDSGLARQYAYPDALTTCWVRANFVTSLDGAATTGGRSGGLGGAGDRALFGLMRELADVVVVGAGTVRTENYSGAQLGAGERAARQDRGQAEVPPIAIVTRSAQLNHDLLVFTHTEIPPLVLTSHNAAIDARTRLSGLAAVHDCSAGDPDEVDPHAMVATLAGLGLTRVLTEGGPSLLGTFIAADLLDELCLTIAPFVVGGKAKRVTDSPVEALHRMQRRHVLTDSEGYLYTRYSRAAHESSA</sequence>
<dbReference type="PANTHER" id="PTHR38011:SF7">
    <property type="entry name" value="2,5-DIAMINO-6-RIBOSYLAMINO-4(3H)-PYRIMIDINONE 5'-PHOSPHATE REDUCTASE"/>
    <property type="match status" value="1"/>
</dbReference>
<keyword evidence="2" id="KW-0521">NADP</keyword>
<gene>
    <name evidence="6" type="ORF">SAMN02799620_02053</name>
</gene>
<dbReference type="NCBIfam" id="NF010665">
    <property type="entry name" value="PRK14059.1-4"/>
    <property type="match status" value="1"/>
</dbReference>
<dbReference type="AlphaFoldDB" id="A0A1G4W1Y4"/>
<name>A0A1G4W1Y4_9MYCO</name>
<feature type="region of interest" description="Disordered" evidence="4">
    <location>
        <begin position="1"/>
        <end position="21"/>
    </location>
</feature>
<dbReference type="SUPFAM" id="SSF53597">
    <property type="entry name" value="Dihydrofolate reductase-like"/>
    <property type="match status" value="1"/>
</dbReference>
<evidence type="ECO:0000256" key="1">
    <source>
        <dbReference type="ARBA" id="ARBA00005104"/>
    </source>
</evidence>
<comment type="pathway">
    <text evidence="1">Cofactor biosynthesis; riboflavin biosynthesis.</text>
</comment>
<protein>
    <submittedName>
        <fullName evidence="6">Pyrimidine reductase, riboflavin biosynthesis</fullName>
    </submittedName>
</protein>
<dbReference type="STRING" id="1502745.SAMN02799620_02053"/>